<organism evidence="7 8">
    <name type="scientific">Lymnaea stagnalis</name>
    <name type="common">Great pond snail</name>
    <name type="synonym">Helix stagnalis</name>
    <dbReference type="NCBI Taxonomy" id="6523"/>
    <lineage>
        <taxon>Eukaryota</taxon>
        <taxon>Metazoa</taxon>
        <taxon>Spiralia</taxon>
        <taxon>Lophotrochozoa</taxon>
        <taxon>Mollusca</taxon>
        <taxon>Gastropoda</taxon>
        <taxon>Heterobranchia</taxon>
        <taxon>Euthyneura</taxon>
        <taxon>Panpulmonata</taxon>
        <taxon>Hygrophila</taxon>
        <taxon>Lymnaeoidea</taxon>
        <taxon>Lymnaeidae</taxon>
        <taxon>Lymnaea</taxon>
    </lineage>
</organism>
<gene>
    <name evidence="7" type="ORF">GSLYS_00003771001</name>
</gene>
<protein>
    <recommendedName>
        <fullName evidence="6">G-protein coupled receptors family 1 profile domain-containing protein</fullName>
    </recommendedName>
</protein>
<name>A0AAV2HBW2_LYMST</name>
<dbReference type="GO" id="GO:0004930">
    <property type="term" value="F:G protein-coupled receptor activity"/>
    <property type="evidence" value="ECO:0007669"/>
    <property type="project" value="InterPro"/>
</dbReference>
<dbReference type="Proteomes" id="UP001497497">
    <property type="component" value="Unassembled WGS sequence"/>
</dbReference>
<evidence type="ECO:0000256" key="4">
    <source>
        <dbReference type="ARBA" id="ARBA00023136"/>
    </source>
</evidence>
<dbReference type="EMBL" id="CAXITT010000051">
    <property type="protein sequence ID" value="CAL1529616.1"/>
    <property type="molecule type" value="Genomic_DNA"/>
</dbReference>
<keyword evidence="2 5" id="KW-0812">Transmembrane</keyword>
<dbReference type="PANTHER" id="PTHR46641:SF18">
    <property type="entry name" value="G-PROTEIN COUPLED RECEPTORS FAMILY 1 PROFILE DOMAIN-CONTAINING PROTEIN"/>
    <property type="match status" value="1"/>
</dbReference>
<evidence type="ECO:0000259" key="6">
    <source>
        <dbReference type="PROSITE" id="PS50262"/>
    </source>
</evidence>
<feature type="non-terminal residue" evidence="7">
    <location>
        <position position="1"/>
    </location>
</feature>
<dbReference type="AlphaFoldDB" id="A0AAV2HBW2"/>
<evidence type="ECO:0000256" key="5">
    <source>
        <dbReference type="SAM" id="Phobius"/>
    </source>
</evidence>
<dbReference type="Gene3D" id="1.20.1070.10">
    <property type="entry name" value="Rhodopsin 7-helix transmembrane proteins"/>
    <property type="match status" value="1"/>
</dbReference>
<feature type="transmembrane region" description="Helical" evidence="5">
    <location>
        <begin position="284"/>
        <end position="301"/>
    </location>
</feature>
<dbReference type="SUPFAM" id="SSF81321">
    <property type="entry name" value="Family A G protein-coupled receptor-like"/>
    <property type="match status" value="1"/>
</dbReference>
<proteinExistence type="predicted"/>
<accession>A0AAV2HBW2</accession>
<dbReference type="GO" id="GO:0016020">
    <property type="term" value="C:membrane"/>
    <property type="evidence" value="ECO:0007669"/>
    <property type="project" value="UniProtKB-SubCell"/>
</dbReference>
<evidence type="ECO:0000313" key="8">
    <source>
        <dbReference type="Proteomes" id="UP001497497"/>
    </source>
</evidence>
<comment type="subcellular location">
    <subcellularLocation>
        <location evidence="1">Membrane</location>
    </subcellularLocation>
</comment>
<evidence type="ECO:0000256" key="1">
    <source>
        <dbReference type="ARBA" id="ARBA00004370"/>
    </source>
</evidence>
<keyword evidence="4 5" id="KW-0472">Membrane</keyword>
<dbReference type="InterPro" id="IPR000276">
    <property type="entry name" value="GPCR_Rhodpsn"/>
</dbReference>
<dbReference type="Pfam" id="PF00001">
    <property type="entry name" value="7tm_1"/>
    <property type="match status" value="1"/>
</dbReference>
<dbReference type="PROSITE" id="PS50262">
    <property type="entry name" value="G_PROTEIN_RECEP_F1_2"/>
    <property type="match status" value="1"/>
</dbReference>
<dbReference type="InterPro" id="IPR052954">
    <property type="entry name" value="GPCR-Ligand_Int"/>
</dbReference>
<evidence type="ECO:0000256" key="3">
    <source>
        <dbReference type="ARBA" id="ARBA00022989"/>
    </source>
</evidence>
<feature type="transmembrane region" description="Helical" evidence="5">
    <location>
        <begin position="239"/>
        <end position="264"/>
    </location>
</feature>
<comment type="caution">
    <text evidence="7">The sequence shown here is derived from an EMBL/GenBank/DDBJ whole genome shotgun (WGS) entry which is preliminary data.</text>
</comment>
<feature type="domain" description="G-protein coupled receptors family 1 profile" evidence="6">
    <location>
        <begin position="6"/>
        <end position="298"/>
    </location>
</feature>
<reference evidence="7 8" key="1">
    <citation type="submission" date="2024-04" db="EMBL/GenBank/DDBJ databases">
        <authorList>
            <consortium name="Genoscope - CEA"/>
            <person name="William W."/>
        </authorList>
    </citation>
    <scope>NUCLEOTIDE SEQUENCE [LARGE SCALE GENOMIC DNA]</scope>
</reference>
<dbReference type="InterPro" id="IPR017452">
    <property type="entry name" value="GPCR_Rhodpsn_7TM"/>
</dbReference>
<evidence type="ECO:0000256" key="2">
    <source>
        <dbReference type="ARBA" id="ARBA00022692"/>
    </source>
</evidence>
<keyword evidence="3 5" id="KW-1133">Transmembrane helix</keyword>
<sequence>SIAGIATNIVNMVIFLKLGLEDSMSVGLLALSFTDLSVTAIQLAGCSSYLVNVIYPESPIDPWSLGAFVFSWARYITYLISCWITTMISAERCFCVVSPFTVKRVFTKTRCVCVILTIYLVHFGIHLPIFLYAKMEWTRKAIAENTTILGRSVLTVVFNDDSAMWEILSDLIAGVGLSVLSQVLLVVCTFCMTYSLKVSSRIRSNTSTVSGDSVSKLSDIASRKPDHNLSDRERRLVKVVLFLAVILTVCNIPRFLTTAVHHILPGMNLGAYKNLDTLLWEVSYIFGTICCTSNIVVYLQLNSSYRKMFKKILFLDD</sequence>
<dbReference type="PANTHER" id="PTHR46641">
    <property type="entry name" value="FMRFAMIDE RECEPTOR-RELATED"/>
    <property type="match status" value="1"/>
</dbReference>
<feature type="transmembrane region" description="Helical" evidence="5">
    <location>
        <begin position="111"/>
        <end position="133"/>
    </location>
</feature>
<evidence type="ECO:0000313" key="7">
    <source>
        <dbReference type="EMBL" id="CAL1529616.1"/>
    </source>
</evidence>
<keyword evidence="8" id="KW-1185">Reference proteome</keyword>
<feature type="transmembrane region" description="Helical" evidence="5">
    <location>
        <begin position="171"/>
        <end position="196"/>
    </location>
</feature>